<keyword evidence="8" id="KW-1185">Reference proteome</keyword>
<evidence type="ECO:0000256" key="3">
    <source>
        <dbReference type="PROSITE-ProRule" id="PRU00221"/>
    </source>
</evidence>
<evidence type="ECO:0000259" key="6">
    <source>
        <dbReference type="Pfam" id="PF24782"/>
    </source>
</evidence>
<name>A0A9D4R0U0_DREPO</name>
<dbReference type="Pfam" id="PF24780">
    <property type="entry name" value="WD40_MABP1-WDR62_1st"/>
    <property type="match status" value="1"/>
</dbReference>
<dbReference type="InterPro" id="IPR015943">
    <property type="entry name" value="WD40/YVTN_repeat-like_dom_sf"/>
</dbReference>
<feature type="non-terminal residue" evidence="7">
    <location>
        <position position="1"/>
    </location>
</feature>
<keyword evidence="1 3" id="KW-0853">WD repeat</keyword>
<feature type="compositionally biased region" description="Polar residues" evidence="4">
    <location>
        <begin position="1054"/>
        <end position="1072"/>
    </location>
</feature>
<feature type="region of interest" description="Disordered" evidence="4">
    <location>
        <begin position="787"/>
        <end position="819"/>
    </location>
</feature>
<feature type="non-terminal residue" evidence="7">
    <location>
        <position position="1072"/>
    </location>
</feature>
<feature type="domain" description="MABP1/WDR62 first WD40" evidence="5">
    <location>
        <begin position="16"/>
        <end position="341"/>
    </location>
</feature>
<dbReference type="InterPro" id="IPR055292">
    <property type="entry name" value="MABP1"/>
</dbReference>
<feature type="region of interest" description="Disordered" evidence="4">
    <location>
        <begin position="933"/>
        <end position="1010"/>
    </location>
</feature>
<evidence type="ECO:0008006" key="9">
    <source>
        <dbReference type="Google" id="ProtNLM"/>
    </source>
</evidence>
<keyword evidence="2" id="KW-0677">Repeat</keyword>
<proteinExistence type="predicted"/>
<feature type="region of interest" description="Disordered" evidence="4">
    <location>
        <begin position="1043"/>
        <end position="1072"/>
    </location>
</feature>
<dbReference type="Gene3D" id="2.130.10.10">
    <property type="entry name" value="YVTN repeat-like/Quinoprotein amine dehydrogenase"/>
    <property type="match status" value="4"/>
</dbReference>
<organism evidence="7 8">
    <name type="scientific">Dreissena polymorpha</name>
    <name type="common">Zebra mussel</name>
    <name type="synonym">Mytilus polymorpha</name>
    <dbReference type="NCBI Taxonomy" id="45954"/>
    <lineage>
        <taxon>Eukaryota</taxon>
        <taxon>Metazoa</taxon>
        <taxon>Spiralia</taxon>
        <taxon>Lophotrochozoa</taxon>
        <taxon>Mollusca</taxon>
        <taxon>Bivalvia</taxon>
        <taxon>Autobranchia</taxon>
        <taxon>Heteroconchia</taxon>
        <taxon>Euheterodonta</taxon>
        <taxon>Imparidentia</taxon>
        <taxon>Neoheterodontei</taxon>
        <taxon>Myida</taxon>
        <taxon>Dreissenoidea</taxon>
        <taxon>Dreissenidae</taxon>
        <taxon>Dreissena</taxon>
    </lineage>
</organism>
<dbReference type="SUPFAM" id="SSF50978">
    <property type="entry name" value="WD40 repeat-like"/>
    <property type="match status" value="2"/>
</dbReference>
<dbReference type="PANTHER" id="PTHR44813">
    <property type="entry name" value="MITOGEN-ACTIVATED PROTEIN KINASE-BINDING PROTEIN 1"/>
    <property type="match status" value="1"/>
</dbReference>
<evidence type="ECO:0000256" key="1">
    <source>
        <dbReference type="ARBA" id="ARBA00022574"/>
    </source>
</evidence>
<dbReference type="Pfam" id="PF24782">
    <property type="entry name" value="WD40_MABP1-WDR62_2nd"/>
    <property type="match status" value="1"/>
</dbReference>
<comment type="caution">
    <text evidence="7">The sequence shown here is derived from an EMBL/GenBank/DDBJ whole genome shotgun (WGS) entry which is preliminary data.</text>
</comment>
<dbReference type="PANTHER" id="PTHR44813:SF1">
    <property type="entry name" value="MITOGEN-ACTIVATED PROTEIN KINASE-BINDING PROTEIN 1"/>
    <property type="match status" value="1"/>
</dbReference>
<reference evidence="7" key="1">
    <citation type="journal article" date="2019" name="bioRxiv">
        <title>The Genome of the Zebra Mussel, Dreissena polymorpha: A Resource for Invasive Species Research.</title>
        <authorList>
            <person name="McCartney M.A."/>
            <person name="Auch B."/>
            <person name="Kono T."/>
            <person name="Mallez S."/>
            <person name="Zhang Y."/>
            <person name="Obille A."/>
            <person name="Becker A."/>
            <person name="Abrahante J.E."/>
            <person name="Garbe J."/>
            <person name="Badalamenti J.P."/>
            <person name="Herman A."/>
            <person name="Mangelson H."/>
            <person name="Liachko I."/>
            <person name="Sullivan S."/>
            <person name="Sone E.D."/>
            <person name="Koren S."/>
            <person name="Silverstein K.A.T."/>
            <person name="Beckman K.B."/>
            <person name="Gohl D.M."/>
        </authorList>
    </citation>
    <scope>NUCLEOTIDE SEQUENCE</scope>
    <source>
        <strain evidence="7">Duluth1</strain>
        <tissue evidence="7">Whole animal</tissue>
    </source>
</reference>
<evidence type="ECO:0000256" key="4">
    <source>
        <dbReference type="SAM" id="MobiDB-lite"/>
    </source>
</evidence>
<feature type="compositionally biased region" description="Polar residues" evidence="4">
    <location>
        <begin position="942"/>
        <end position="959"/>
    </location>
</feature>
<feature type="compositionally biased region" description="Acidic residues" evidence="4">
    <location>
        <begin position="975"/>
        <end position="994"/>
    </location>
</feature>
<protein>
    <recommendedName>
        <fullName evidence="9">Mitogen-activated protein kinase-binding protein 1</fullName>
    </recommendedName>
</protein>
<dbReference type="InterPro" id="IPR036322">
    <property type="entry name" value="WD40_repeat_dom_sf"/>
</dbReference>
<dbReference type="InterPro" id="IPR056162">
    <property type="entry name" value="WD40_MABP1-WDR62_2nd"/>
</dbReference>
<dbReference type="Proteomes" id="UP000828390">
    <property type="component" value="Unassembled WGS sequence"/>
</dbReference>
<feature type="repeat" description="WD" evidence="3">
    <location>
        <begin position="655"/>
        <end position="688"/>
    </location>
</feature>
<gene>
    <name evidence="7" type="ORF">DPMN_093367</name>
</gene>
<evidence type="ECO:0000313" key="8">
    <source>
        <dbReference type="Proteomes" id="UP000828390"/>
    </source>
</evidence>
<dbReference type="GO" id="GO:0046330">
    <property type="term" value="P:positive regulation of JNK cascade"/>
    <property type="evidence" value="ECO:0007669"/>
    <property type="project" value="TreeGrafter"/>
</dbReference>
<evidence type="ECO:0000256" key="2">
    <source>
        <dbReference type="ARBA" id="ARBA00022737"/>
    </source>
</evidence>
<evidence type="ECO:0000259" key="5">
    <source>
        <dbReference type="Pfam" id="PF24780"/>
    </source>
</evidence>
<reference evidence="7" key="2">
    <citation type="submission" date="2020-11" db="EMBL/GenBank/DDBJ databases">
        <authorList>
            <person name="McCartney M.A."/>
            <person name="Auch B."/>
            <person name="Kono T."/>
            <person name="Mallez S."/>
            <person name="Becker A."/>
            <person name="Gohl D.M."/>
            <person name="Silverstein K.A.T."/>
            <person name="Koren S."/>
            <person name="Bechman K.B."/>
            <person name="Herman A."/>
            <person name="Abrahante J.E."/>
            <person name="Garbe J."/>
        </authorList>
    </citation>
    <scope>NUCLEOTIDE SEQUENCE</scope>
    <source>
        <strain evidence="7">Duluth1</strain>
        <tissue evidence="7">Whole animal</tissue>
    </source>
</reference>
<accession>A0A9D4R0U0</accession>
<evidence type="ECO:0000313" key="7">
    <source>
        <dbReference type="EMBL" id="KAH3850891.1"/>
    </source>
</evidence>
<dbReference type="SMART" id="SM00320">
    <property type="entry name" value="WD40"/>
    <property type="match status" value="12"/>
</dbReference>
<sequence>VVLERVLGLTVSSNATLACDPNTGLLAYPAGCVVVLYNPKKNKQGHIFNVSKKTITSLAFSGDGKHLVTGESGHQPAVRVWDVEEKTQIAEFLGHKFGVSCVTFSPNLKYIVSIGTQHDMQVCVWNWRTGSKVASNKVSSKVTSVAFSADGSHFVTAGTRHVKFWYLDSSKSKVNETVPLNGRNGILGDHRNNFFCDVVTGVGPQEKSAFCVTQSGFLCQFNEKRQMDKWVELRSTCATCISASADYIFVGCANGIVRVFSATSLNYVVTLPRPHHLGVDVAAPPTTSSLMTGGIERKYPDTLALKYDIEHKKVTCIYNDHSMYVWDVHDLKKIGKSWSFLYHSSCVYGVEIYPMLEAGKPSILPPNSFITCSSDDTIRIWNLDPHMAETKSYKNNIYSHDILKVMYMDPSLTSLCDIDYNPTGATDKTDTNYDDKKGIRSVRVSPDGKHLASGDRQGNVRIHDLENLLEIKQIEAHESEVLALEYSNWKTGPKVLASSSRDRLIHVFDVEQQYGLLQTLSDHSSTISSVKFTETDGHLKMISCGADKSILFRNLQQEPVFQFTLATHQVEKMTLYDMAVEPSHNFAAIACQDRNVRIYNIKNGKKNREYKGSLGDDGTLLRMNLDPSGSYAATSCSDKNLCVMDFYSGELQATMFGHSEIATDVRFMNDLRHMISTSGDGCIFVWRVPPEMTSQMYNRMTDNRQGILPPSTNGLPLPKIDPLAEIKQDMPDFGGDGERAFFSPESVLKQMNSGLRPQGGPLGGDPSPVESLDYRFSISQLPSWAKKQLGEADVPSKPLTADDNTADADREGPVQATRRRWAPQREVQNLVLKHQDGKSVCLAEDQQRIPSDADTDLSQDDLRRDTMVINRPSTVPTNMPVIMDVEGDEEDDLLPLSSKTFVKTDLARDVTWDDLYNFDNDADSAETEVIYYPPSEGEGSDCATNTYQVFNAGPTNGPNQRIKRKSISSNSLQDGDSESTDPISMEDLEEDDDSNNSIPSTPVDDVVSKSKNREKFLKETFENLSFTPSEKFSKGLDNLEEELETNGVAGSHGNPRQSLSARFFSKSQAANA</sequence>
<feature type="domain" description="MABP1/WDR62 second WD40" evidence="6">
    <location>
        <begin position="347"/>
        <end position="688"/>
    </location>
</feature>
<dbReference type="InterPro" id="IPR001680">
    <property type="entry name" value="WD40_rpt"/>
</dbReference>
<dbReference type="PROSITE" id="PS50082">
    <property type="entry name" value="WD_REPEATS_2"/>
    <property type="match status" value="1"/>
</dbReference>
<dbReference type="InterPro" id="IPR056161">
    <property type="entry name" value="WD40_MABP1-WDR62_1st"/>
</dbReference>
<dbReference type="GO" id="GO:0005737">
    <property type="term" value="C:cytoplasm"/>
    <property type="evidence" value="ECO:0007669"/>
    <property type="project" value="TreeGrafter"/>
</dbReference>
<dbReference type="GO" id="GO:0043124">
    <property type="term" value="P:negative regulation of canonical NF-kappaB signal transduction"/>
    <property type="evidence" value="ECO:0007669"/>
    <property type="project" value="TreeGrafter"/>
</dbReference>
<dbReference type="AlphaFoldDB" id="A0A9D4R0U0"/>
<dbReference type="EMBL" id="JAIWYP010000003">
    <property type="protein sequence ID" value="KAH3850891.1"/>
    <property type="molecule type" value="Genomic_DNA"/>
</dbReference>